<dbReference type="Proteomes" id="UP000015105">
    <property type="component" value="Chromosome 2D"/>
</dbReference>
<reference evidence="2" key="3">
    <citation type="journal article" date="2017" name="Nature">
        <title>Genome sequence of the progenitor of the wheat D genome Aegilops tauschii.</title>
        <authorList>
            <person name="Luo M.C."/>
            <person name="Gu Y.Q."/>
            <person name="Puiu D."/>
            <person name="Wang H."/>
            <person name="Twardziok S.O."/>
            <person name="Deal K.R."/>
            <person name="Huo N."/>
            <person name="Zhu T."/>
            <person name="Wang L."/>
            <person name="Wang Y."/>
            <person name="McGuire P.E."/>
            <person name="Liu S."/>
            <person name="Long H."/>
            <person name="Ramasamy R.K."/>
            <person name="Rodriguez J.C."/>
            <person name="Van S.L."/>
            <person name="Yuan L."/>
            <person name="Wang Z."/>
            <person name="Xia Z."/>
            <person name="Xiao L."/>
            <person name="Anderson O.D."/>
            <person name="Ouyang S."/>
            <person name="Liang Y."/>
            <person name="Zimin A.V."/>
            <person name="Pertea G."/>
            <person name="Qi P."/>
            <person name="Bennetzen J.L."/>
            <person name="Dai X."/>
            <person name="Dawson M.W."/>
            <person name="Muller H.G."/>
            <person name="Kugler K."/>
            <person name="Rivarola-Duarte L."/>
            <person name="Spannagl M."/>
            <person name="Mayer K.F.X."/>
            <person name="Lu F.H."/>
            <person name="Bevan M.W."/>
            <person name="Leroy P."/>
            <person name="Li P."/>
            <person name="You F.M."/>
            <person name="Sun Q."/>
            <person name="Liu Z."/>
            <person name="Lyons E."/>
            <person name="Wicker T."/>
            <person name="Salzberg S.L."/>
            <person name="Devos K.M."/>
            <person name="Dvorak J."/>
        </authorList>
    </citation>
    <scope>NUCLEOTIDE SEQUENCE [LARGE SCALE GENOMIC DNA]</scope>
    <source>
        <strain evidence="2">cv. AL8/78</strain>
    </source>
</reference>
<accession>A0A453BDJ9</accession>
<sequence>GTTNLVFKHVKFHLPSVSSLSISVSLQDARKRQLEHGQQSEASQSDGSKLWSGEQSELSYPSTPQSQRSSH</sequence>
<feature type="compositionally biased region" description="Polar residues" evidence="1">
    <location>
        <begin position="36"/>
        <end position="71"/>
    </location>
</feature>
<dbReference type="Gramene" id="AET2Gv20469600.7">
    <property type="protein sequence ID" value="AET2Gv20469600.7"/>
    <property type="gene ID" value="AET2Gv20469600"/>
</dbReference>
<keyword evidence="3" id="KW-1185">Reference proteome</keyword>
<reference evidence="3" key="2">
    <citation type="journal article" date="2017" name="Nat. Plants">
        <title>The Aegilops tauschii genome reveals multiple impacts of transposons.</title>
        <authorList>
            <person name="Zhao G."/>
            <person name="Zou C."/>
            <person name="Li K."/>
            <person name="Wang K."/>
            <person name="Li T."/>
            <person name="Gao L."/>
            <person name="Zhang X."/>
            <person name="Wang H."/>
            <person name="Yang Z."/>
            <person name="Liu X."/>
            <person name="Jiang W."/>
            <person name="Mao L."/>
            <person name="Kong X."/>
            <person name="Jiao Y."/>
            <person name="Jia J."/>
        </authorList>
    </citation>
    <scope>NUCLEOTIDE SEQUENCE [LARGE SCALE GENOMIC DNA]</scope>
    <source>
        <strain evidence="3">cv. AL8/78</strain>
    </source>
</reference>
<reference evidence="2" key="5">
    <citation type="journal article" date="2021" name="G3 (Bethesda)">
        <title>Aegilops tauschii genome assembly Aet v5.0 features greater sequence contiguity and improved annotation.</title>
        <authorList>
            <person name="Wang L."/>
            <person name="Zhu T."/>
            <person name="Rodriguez J.C."/>
            <person name="Deal K.R."/>
            <person name="Dubcovsky J."/>
            <person name="McGuire P.E."/>
            <person name="Lux T."/>
            <person name="Spannagl M."/>
            <person name="Mayer K.F.X."/>
            <person name="Baldrich P."/>
            <person name="Meyers B.C."/>
            <person name="Huo N."/>
            <person name="Gu Y.Q."/>
            <person name="Zhou H."/>
            <person name="Devos K.M."/>
            <person name="Bennetzen J.L."/>
            <person name="Unver T."/>
            <person name="Budak H."/>
            <person name="Gulick P.J."/>
            <person name="Galiba G."/>
            <person name="Kalapos B."/>
            <person name="Nelson D.R."/>
            <person name="Li P."/>
            <person name="You F.M."/>
            <person name="Luo M.C."/>
            <person name="Dvorak J."/>
        </authorList>
    </citation>
    <scope>NUCLEOTIDE SEQUENCE [LARGE SCALE GENOMIC DNA]</scope>
    <source>
        <strain evidence="2">cv. AL8/78</strain>
    </source>
</reference>
<proteinExistence type="predicted"/>
<evidence type="ECO:0000313" key="3">
    <source>
        <dbReference type="Proteomes" id="UP000015105"/>
    </source>
</evidence>
<name>A0A453BDJ9_AEGTS</name>
<organism evidence="2 3">
    <name type="scientific">Aegilops tauschii subsp. strangulata</name>
    <name type="common">Goatgrass</name>
    <dbReference type="NCBI Taxonomy" id="200361"/>
    <lineage>
        <taxon>Eukaryota</taxon>
        <taxon>Viridiplantae</taxon>
        <taxon>Streptophyta</taxon>
        <taxon>Embryophyta</taxon>
        <taxon>Tracheophyta</taxon>
        <taxon>Spermatophyta</taxon>
        <taxon>Magnoliopsida</taxon>
        <taxon>Liliopsida</taxon>
        <taxon>Poales</taxon>
        <taxon>Poaceae</taxon>
        <taxon>BOP clade</taxon>
        <taxon>Pooideae</taxon>
        <taxon>Triticodae</taxon>
        <taxon>Triticeae</taxon>
        <taxon>Triticinae</taxon>
        <taxon>Aegilops</taxon>
    </lineage>
</organism>
<dbReference type="AlphaFoldDB" id="A0A453BDJ9"/>
<evidence type="ECO:0000313" key="2">
    <source>
        <dbReference type="EnsemblPlants" id="AET2Gv20469600.7"/>
    </source>
</evidence>
<reference evidence="3" key="1">
    <citation type="journal article" date="2014" name="Science">
        <title>Ancient hybridizations among the ancestral genomes of bread wheat.</title>
        <authorList>
            <consortium name="International Wheat Genome Sequencing Consortium,"/>
            <person name="Marcussen T."/>
            <person name="Sandve S.R."/>
            <person name="Heier L."/>
            <person name="Spannagl M."/>
            <person name="Pfeifer M."/>
            <person name="Jakobsen K.S."/>
            <person name="Wulff B.B."/>
            <person name="Steuernagel B."/>
            <person name="Mayer K.F."/>
            <person name="Olsen O.A."/>
        </authorList>
    </citation>
    <scope>NUCLEOTIDE SEQUENCE [LARGE SCALE GENOMIC DNA]</scope>
    <source>
        <strain evidence="3">cv. AL8/78</strain>
    </source>
</reference>
<protein>
    <submittedName>
        <fullName evidence="2">Uncharacterized protein</fullName>
    </submittedName>
</protein>
<dbReference type="EnsemblPlants" id="AET2Gv20469600.7">
    <property type="protein sequence ID" value="AET2Gv20469600.7"/>
    <property type="gene ID" value="AET2Gv20469600"/>
</dbReference>
<feature type="region of interest" description="Disordered" evidence="1">
    <location>
        <begin position="32"/>
        <end position="71"/>
    </location>
</feature>
<evidence type="ECO:0000256" key="1">
    <source>
        <dbReference type="SAM" id="MobiDB-lite"/>
    </source>
</evidence>
<reference evidence="2" key="4">
    <citation type="submission" date="2019-03" db="UniProtKB">
        <authorList>
            <consortium name="EnsemblPlants"/>
        </authorList>
    </citation>
    <scope>IDENTIFICATION</scope>
</reference>